<organism evidence="7 8">
    <name type="scientific">Plectus sambesii</name>
    <dbReference type="NCBI Taxonomy" id="2011161"/>
    <lineage>
        <taxon>Eukaryota</taxon>
        <taxon>Metazoa</taxon>
        <taxon>Ecdysozoa</taxon>
        <taxon>Nematoda</taxon>
        <taxon>Chromadorea</taxon>
        <taxon>Plectida</taxon>
        <taxon>Plectina</taxon>
        <taxon>Plectoidea</taxon>
        <taxon>Plectidae</taxon>
        <taxon>Plectus</taxon>
    </lineage>
</organism>
<dbReference type="AlphaFoldDB" id="A0A914V2U3"/>
<evidence type="ECO:0000313" key="8">
    <source>
        <dbReference type="WBParaSite" id="PSAMB.scaffold145size73095.g2513.t2"/>
    </source>
</evidence>
<comment type="subcellular location">
    <subcellularLocation>
        <location evidence="1">Nucleus</location>
    </subcellularLocation>
</comment>
<feature type="region of interest" description="Disordered" evidence="5">
    <location>
        <begin position="360"/>
        <end position="711"/>
    </location>
</feature>
<dbReference type="Pfam" id="PF05182">
    <property type="entry name" value="Fip1"/>
    <property type="match status" value="1"/>
</dbReference>
<dbReference type="PANTHER" id="PTHR13484">
    <property type="entry name" value="FIP1-LIKE 1 PROTEIN"/>
    <property type="match status" value="1"/>
</dbReference>
<feature type="compositionally biased region" description="Basic and acidic residues" evidence="5">
    <location>
        <begin position="667"/>
        <end position="683"/>
    </location>
</feature>
<name>A0A914V2U3_9BILA</name>
<feature type="region of interest" description="Disordered" evidence="5">
    <location>
        <begin position="1"/>
        <end position="101"/>
    </location>
</feature>
<accession>A0A914V2U3</accession>
<feature type="compositionally biased region" description="Acidic residues" evidence="5">
    <location>
        <begin position="75"/>
        <end position="100"/>
    </location>
</feature>
<dbReference type="PANTHER" id="PTHR13484:SF0">
    <property type="entry name" value="PRE-MRNA 3'-END-PROCESSING FACTOR FIP1"/>
    <property type="match status" value="1"/>
</dbReference>
<reference evidence="8" key="1">
    <citation type="submission" date="2022-11" db="UniProtKB">
        <authorList>
            <consortium name="WormBaseParasite"/>
        </authorList>
    </citation>
    <scope>IDENTIFICATION</scope>
</reference>
<dbReference type="InterPro" id="IPR007854">
    <property type="entry name" value="Fip1_dom"/>
</dbReference>
<feature type="compositionally biased region" description="Basic and acidic residues" evidence="5">
    <location>
        <begin position="577"/>
        <end position="588"/>
    </location>
</feature>
<evidence type="ECO:0000256" key="3">
    <source>
        <dbReference type="ARBA" id="ARBA00022664"/>
    </source>
</evidence>
<evidence type="ECO:0000256" key="2">
    <source>
        <dbReference type="ARBA" id="ARBA00007459"/>
    </source>
</evidence>
<keyword evidence="7" id="KW-1185">Reference proteome</keyword>
<dbReference type="WBParaSite" id="PSAMB.scaffold145size73095.g2513.t2">
    <property type="protein sequence ID" value="PSAMB.scaffold145size73095.g2513.t2"/>
    <property type="gene ID" value="PSAMB.scaffold145size73095.g2513"/>
</dbReference>
<dbReference type="GO" id="GO:0006397">
    <property type="term" value="P:mRNA processing"/>
    <property type="evidence" value="ECO:0007669"/>
    <property type="project" value="UniProtKB-KW"/>
</dbReference>
<feature type="compositionally biased region" description="Pro residues" evidence="5">
    <location>
        <begin position="387"/>
        <end position="401"/>
    </location>
</feature>
<feature type="compositionally biased region" description="Basic and acidic residues" evidence="5">
    <location>
        <begin position="633"/>
        <end position="644"/>
    </location>
</feature>
<dbReference type="GO" id="GO:0005847">
    <property type="term" value="C:mRNA cleavage and polyadenylation specificity factor complex"/>
    <property type="evidence" value="ECO:0007669"/>
    <property type="project" value="TreeGrafter"/>
</dbReference>
<comment type="similarity">
    <text evidence="2">Belongs to the FIP1 family.</text>
</comment>
<feature type="compositionally biased region" description="Pro residues" evidence="5">
    <location>
        <begin position="481"/>
        <end position="496"/>
    </location>
</feature>
<feature type="compositionally biased region" description="Basic and acidic residues" evidence="5">
    <location>
        <begin position="49"/>
        <end position="60"/>
    </location>
</feature>
<keyword evidence="4" id="KW-0539">Nucleus</keyword>
<keyword evidence="3" id="KW-0507">mRNA processing</keyword>
<evidence type="ECO:0000256" key="5">
    <source>
        <dbReference type="SAM" id="MobiDB-lite"/>
    </source>
</evidence>
<evidence type="ECO:0000256" key="1">
    <source>
        <dbReference type="ARBA" id="ARBA00004123"/>
    </source>
</evidence>
<dbReference type="InterPro" id="IPR051187">
    <property type="entry name" value="Pre-mRNA_3'-end_processing_reg"/>
</dbReference>
<evidence type="ECO:0000256" key="4">
    <source>
        <dbReference type="ARBA" id="ARBA00023242"/>
    </source>
</evidence>
<feature type="compositionally biased region" description="Basic and acidic residues" evidence="5">
    <location>
        <begin position="690"/>
        <end position="711"/>
    </location>
</feature>
<feature type="compositionally biased region" description="Pro residues" evidence="5">
    <location>
        <begin position="528"/>
        <end position="547"/>
    </location>
</feature>
<evidence type="ECO:0000313" key="7">
    <source>
        <dbReference type="Proteomes" id="UP000887566"/>
    </source>
</evidence>
<protein>
    <submittedName>
        <fullName evidence="8">Pre-mRNA 3'-end-processing factor FIP1</fullName>
    </submittedName>
</protein>
<feature type="domain" description="Pre-mRNA polyadenylation factor Fip1" evidence="6">
    <location>
        <begin position="147"/>
        <end position="189"/>
    </location>
</feature>
<feature type="compositionally biased region" description="Pro residues" evidence="5">
    <location>
        <begin position="439"/>
        <end position="455"/>
    </location>
</feature>
<feature type="compositionally biased region" description="Low complexity" evidence="5">
    <location>
        <begin position="616"/>
        <end position="630"/>
    </location>
</feature>
<proteinExistence type="inferred from homology"/>
<feature type="compositionally biased region" description="Low complexity" evidence="5">
    <location>
        <begin position="311"/>
        <end position="338"/>
    </location>
</feature>
<sequence>MAALMPPGLGDGNDEEEEAFNLMSDAPPGIESDEPIRDEQIDDDPGTPLEHERSPFHDLEQQALEQANGNGAGILDEEADAEVDAEAEVDEDEDSSDSDSDVVVKIGDIKANVPFHTAPKPAQAVGVSAGKLDMDQTATIDGQPIYDLDLAQMEDKPWRKPGADITDYFNYGFTEETWNMYCERQKKLRAEFGSQAAANKALFSSINLANPSAPIMQSNSAFAASRPQNVTVLGSYPTSTNLTQGAQVQNQQPTKIVVNLSEKFRNPPPTVGDQANKIGSPMFRTVLTPGQPPRQTTIPTAQSMSVPPPNIQVVSQQQQQQTQSTPTQQQPQQVSTITRLGGAAAPTIIMSSGNSNTAPIVSFSSSSGPISLDQPPPSGQDFGDYSQPPPSTPDYSHPPPVMKQEDFGANKDYSQPPPSGGGGGGGDGPPGVDELAPPGSTPPPGITTSSQPPPTMQINDPAAGQVRQITTLGAPPINMSVPPPRFNPNLPPPGMGPPGVGTIPTVRLGLPPTNMPPPPFGHLLPPGVGVPPPGYRFPPTNIRPPPMMGRAGFGGIPQHQPPHMQEGERSPASYSDKSSDLDDGDYRHKPSSSQSRSGGRYAGGGGPPMRRRSRSRSPPFSPSTRGSSGSRSRRSDERDRDSSRKRSRHRSRSRSPSPHESSRSSSRRKDDDKKKRKDDDDKDRKKRRRKSDDESEKKDDSSRKKRSRKDD</sequence>
<feature type="compositionally biased region" description="Gly residues" evidence="5">
    <location>
        <begin position="420"/>
        <end position="429"/>
    </location>
</feature>
<feature type="compositionally biased region" description="Polar residues" evidence="5">
    <location>
        <begin position="293"/>
        <end position="304"/>
    </location>
</feature>
<evidence type="ECO:0000259" key="6">
    <source>
        <dbReference type="Pfam" id="PF05182"/>
    </source>
</evidence>
<dbReference type="Proteomes" id="UP000887566">
    <property type="component" value="Unplaced"/>
</dbReference>
<feature type="region of interest" description="Disordered" evidence="5">
    <location>
        <begin position="287"/>
        <end position="338"/>
    </location>
</feature>